<accession>A0A1H1VF95</accession>
<proteinExistence type="predicted"/>
<organism evidence="1 2">
    <name type="scientific">Actinopolymorpha singaporensis</name>
    <dbReference type="NCBI Taxonomy" id="117157"/>
    <lineage>
        <taxon>Bacteria</taxon>
        <taxon>Bacillati</taxon>
        <taxon>Actinomycetota</taxon>
        <taxon>Actinomycetes</taxon>
        <taxon>Propionibacteriales</taxon>
        <taxon>Actinopolymorphaceae</taxon>
        <taxon>Actinopolymorpha</taxon>
    </lineage>
</organism>
<dbReference type="RefSeq" id="WP_157728708.1">
    <property type="nucleotide sequence ID" value="NZ_LT629732.1"/>
</dbReference>
<dbReference type="Proteomes" id="UP000198983">
    <property type="component" value="Chromosome I"/>
</dbReference>
<name>A0A1H1VF95_9ACTN</name>
<evidence type="ECO:0000313" key="1">
    <source>
        <dbReference type="EMBL" id="SDS83452.1"/>
    </source>
</evidence>
<reference evidence="1 2" key="1">
    <citation type="submission" date="2016-10" db="EMBL/GenBank/DDBJ databases">
        <authorList>
            <person name="de Groot N.N."/>
        </authorList>
    </citation>
    <scope>NUCLEOTIDE SEQUENCE [LARGE SCALE GENOMIC DNA]</scope>
    <source>
        <strain evidence="1 2">DSM 22024</strain>
    </source>
</reference>
<dbReference type="EMBL" id="LT629732">
    <property type="protein sequence ID" value="SDS83452.1"/>
    <property type="molecule type" value="Genomic_DNA"/>
</dbReference>
<sequence length="54" mass="5418">MIAVVGHTSVETTVPDGLLADADAFGEHVLSTSVSGVGVRRRCQRGVGAARGGP</sequence>
<gene>
    <name evidence="1" type="ORF">SAMN04489717_4043</name>
</gene>
<protein>
    <submittedName>
        <fullName evidence="1">Uncharacterized protein</fullName>
    </submittedName>
</protein>
<dbReference type="AlphaFoldDB" id="A0A1H1VF95"/>
<evidence type="ECO:0000313" key="2">
    <source>
        <dbReference type="Proteomes" id="UP000198983"/>
    </source>
</evidence>
<keyword evidence="2" id="KW-1185">Reference proteome</keyword>
<dbReference type="STRING" id="117157.SAMN04489717_4043"/>